<reference evidence="1 2" key="1">
    <citation type="submission" date="2024-07" db="EMBL/GenBank/DDBJ databases">
        <title>Genomic Encyclopedia of Type Strains, Phase V (KMG-V): Genome sequencing to study the core and pangenomes of soil and plant-associated prokaryotes.</title>
        <authorList>
            <person name="Whitman W."/>
        </authorList>
    </citation>
    <scope>NUCLEOTIDE SEQUENCE [LARGE SCALE GENOMIC DNA]</scope>
    <source>
        <strain evidence="1 2">USDA 415</strain>
    </source>
</reference>
<comment type="caution">
    <text evidence="1">The sequence shown here is derived from an EMBL/GenBank/DDBJ whole genome shotgun (WGS) entry which is preliminary data.</text>
</comment>
<name>A0ABV4FD03_BRAEL</name>
<dbReference type="EMBL" id="JBGBZA010000002">
    <property type="protein sequence ID" value="MEY9321352.1"/>
    <property type="molecule type" value="Genomic_DNA"/>
</dbReference>
<protein>
    <submittedName>
        <fullName evidence="1">Uncharacterized protein</fullName>
    </submittedName>
</protein>
<gene>
    <name evidence="1" type="ORF">ABIF29_008151</name>
</gene>
<accession>A0ABV4FD03</accession>
<evidence type="ECO:0000313" key="1">
    <source>
        <dbReference type="EMBL" id="MEY9321352.1"/>
    </source>
</evidence>
<proteinExistence type="predicted"/>
<keyword evidence="2" id="KW-1185">Reference proteome</keyword>
<dbReference type="Proteomes" id="UP001565471">
    <property type="component" value="Unassembled WGS sequence"/>
</dbReference>
<sequence>MAIIQVAFALYWEASVLRVCNGESNNQAYQYEQRSHFDFLG</sequence>
<organism evidence="1 2">
    <name type="scientific">Bradyrhizobium elkanii</name>
    <dbReference type="NCBI Taxonomy" id="29448"/>
    <lineage>
        <taxon>Bacteria</taxon>
        <taxon>Pseudomonadati</taxon>
        <taxon>Pseudomonadota</taxon>
        <taxon>Alphaproteobacteria</taxon>
        <taxon>Hyphomicrobiales</taxon>
        <taxon>Nitrobacteraceae</taxon>
        <taxon>Bradyrhizobium</taxon>
    </lineage>
</organism>
<evidence type="ECO:0000313" key="2">
    <source>
        <dbReference type="Proteomes" id="UP001565471"/>
    </source>
</evidence>